<gene>
    <name evidence="2" type="ORF">EV207_10640</name>
</gene>
<reference evidence="2 3" key="1">
    <citation type="submission" date="2019-03" db="EMBL/GenBank/DDBJ databases">
        <title>Genomic Encyclopedia of Type Strains, Phase IV (KMG-IV): sequencing the most valuable type-strain genomes for metagenomic binning, comparative biology and taxonomic classification.</title>
        <authorList>
            <person name="Goeker M."/>
        </authorList>
    </citation>
    <scope>NUCLEOTIDE SEQUENCE [LARGE SCALE GENOMIC DNA]</scope>
    <source>
        <strain evidence="2 3">DSM 19377</strain>
    </source>
</reference>
<dbReference type="InterPro" id="IPR002716">
    <property type="entry name" value="PIN_dom"/>
</dbReference>
<dbReference type="EMBL" id="SLXK01000006">
    <property type="protein sequence ID" value="TCP30217.1"/>
    <property type="molecule type" value="Genomic_DNA"/>
</dbReference>
<dbReference type="SMART" id="SM00670">
    <property type="entry name" value="PINc"/>
    <property type="match status" value="1"/>
</dbReference>
<dbReference type="SUPFAM" id="SSF88723">
    <property type="entry name" value="PIN domain-like"/>
    <property type="match status" value="1"/>
</dbReference>
<dbReference type="OrthoDB" id="2941992at2"/>
<proteinExistence type="predicted"/>
<name>A0A4R2P672_9BACL</name>
<dbReference type="AlphaFoldDB" id="A0A4R2P672"/>
<accession>A0A4R2P672</accession>
<protein>
    <submittedName>
        <fullName evidence="2">Putative PIN family toxin of toxin-antitoxin system</fullName>
    </submittedName>
</protein>
<dbReference type="NCBIfam" id="TIGR00305">
    <property type="entry name" value="putative toxin-antitoxin system toxin component, PIN family"/>
    <property type="match status" value="1"/>
</dbReference>
<keyword evidence="3" id="KW-1185">Reference proteome</keyword>
<evidence type="ECO:0000259" key="1">
    <source>
        <dbReference type="SMART" id="SM00670"/>
    </source>
</evidence>
<dbReference type="InterPro" id="IPR002850">
    <property type="entry name" value="PIN_toxin-like"/>
</dbReference>
<evidence type="ECO:0000313" key="3">
    <source>
        <dbReference type="Proteomes" id="UP000295416"/>
    </source>
</evidence>
<evidence type="ECO:0000313" key="2">
    <source>
        <dbReference type="EMBL" id="TCP30217.1"/>
    </source>
</evidence>
<dbReference type="InterPro" id="IPR029060">
    <property type="entry name" value="PIN-like_dom_sf"/>
</dbReference>
<comment type="caution">
    <text evidence="2">The sequence shown here is derived from an EMBL/GenBank/DDBJ whole genome shotgun (WGS) entry which is preliminary data.</text>
</comment>
<dbReference type="RefSeq" id="WP_132744757.1">
    <property type="nucleotide sequence ID" value="NZ_SLXK01000006.1"/>
</dbReference>
<dbReference type="PANTHER" id="PTHR34610">
    <property type="entry name" value="SSL7007 PROTEIN"/>
    <property type="match status" value="1"/>
</dbReference>
<organism evidence="2 3">
    <name type="scientific">Scopulibacillus darangshiensis</name>
    <dbReference type="NCBI Taxonomy" id="442528"/>
    <lineage>
        <taxon>Bacteria</taxon>
        <taxon>Bacillati</taxon>
        <taxon>Bacillota</taxon>
        <taxon>Bacilli</taxon>
        <taxon>Bacillales</taxon>
        <taxon>Sporolactobacillaceae</taxon>
        <taxon>Scopulibacillus</taxon>
    </lineage>
</organism>
<dbReference type="PANTHER" id="PTHR34610:SF3">
    <property type="entry name" value="SSL7007 PROTEIN"/>
    <property type="match status" value="1"/>
</dbReference>
<sequence length="148" mass="16946">MVSKPKVVVDTNVFIDGLIAGKDSSQQIMDLFNNVKITLLFSQDTIGELAYVAKIISRKAIRDIDKRIEFLSLIMYIFYHSKSVNTIDQDNRLEVRCKDPRDDMFLDCAYYGKADYLISDDKKSGLHSVFIDGVTILTSDDFIKLYNE</sequence>
<dbReference type="Proteomes" id="UP000295416">
    <property type="component" value="Unassembled WGS sequence"/>
</dbReference>
<dbReference type="Pfam" id="PF13470">
    <property type="entry name" value="PIN_3"/>
    <property type="match status" value="1"/>
</dbReference>
<feature type="domain" description="PIN" evidence="1">
    <location>
        <begin position="5"/>
        <end position="126"/>
    </location>
</feature>